<comment type="caution">
    <text evidence="1">The sequence shown here is derived from an EMBL/GenBank/DDBJ whole genome shotgun (WGS) entry which is preliminary data.</text>
</comment>
<evidence type="ECO:0000313" key="2">
    <source>
        <dbReference type="Proteomes" id="UP000317238"/>
    </source>
</evidence>
<organism evidence="1 2">
    <name type="scientific">Crateriforma conspicua</name>
    <dbReference type="NCBI Taxonomy" id="2527996"/>
    <lineage>
        <taxon>Bacteria</taxon>
        <taxon>Pseudomonadati</taxon>
        <taxon>Planctomycetota</taxon>
        <taxon>Planctomycetia</taxon>
        <taxon>Planctomycetales</taxon>
        <taxon>Planctomycetaceae</taxon>
        <taxon>Crateriforma</taxon>
    </lineage>
</organism>
<dbReference type="AlphaFoldDB" id="A0A5C5XVE2"/>
<proteinExistence type="predicted"/>
<evidence type="ECO:0000313" key="1">
    <source>
        <dbReference type="EMBL" id="TWT65562.1"/>
    </source>
</evidence>
<name>A0A5C5XVE2_9PLAN</name>
<keyword evidence="2" id="KW-1185">Reference proteome</keyword>
<accession>A0A5C5XVE2</accession>
<reference evidence="1 2" key="1">
    <citation type="submission" date="2019-02" db="EMBL/GenBank/DDBJ databases">
        <title>Deep-cultivation of Planctomycetes and their phenomic and genomic characterization uncovers novel biology.</title>
        <authorList>
            <person name="Wiegand S."/>
            <person name="Jogler M."/>
            <person name="Boedeker C."/>
            <person name="Pinto D."/>
            <person name="Vollmers J."/>
            <person name="Rivas-Marin E."/>
            <person name="Kohn T."/>
            <person name="Peeters S.H."/>
            <person name="Heuer A."/>
            <person name="Rast P."/>
            <person name="Oberbeckmann S."/>
            <person name="Bunk B."/>
            <person name="Jeske O."/>
            <person name="Meyerdierks A."/>
            <person name="Storesund J.E."/>
            <person name="Kallscheuer N."/>
            <person name="Luecker S."/>
            <person name="Lage O.M."/>
            <person name="Pohl T."/>
            <person name="Merkel B.J."/>
            <person name="Hornburger P."/>
            <person name="Mueller R.-W."/>
            <person name="Bruemmer F."/>
            <person name="Labrenz M."/>
            <person name="Spormann A.M."/>
            <person name="Op Den Camp H."/>
            <person name="Overmann J."/>
            <person name="Amann R."/>
            <person name="Jetten M.S.M."/>
            <person name="Mascher T."/>
            <person name="Medema M.H."/>
            <person name="Devos D.P."/>
            <person name="Kaster A.-K."/>
            <person name="Ovreas L."/>
            <person name="Rohde M."/>
            <person name="Galperin M.Y."/>
            <person name="Jogler C."/>
        </authorList>
    </citation>
    <scope>NUCLEOTIDE SEQUENCE [LARGE SCALE GENOMIC DNA]</scope>
    <source>
        <strain evidence="1 2">Pan14r</strain>
    </source>
</reference>
<dbReference type="EMBL" id="SJPL01000002">
    <property type="protein sequence ID" value="TWT65562.1"/>
    <property type="molecule type" value="Genomic_DNA"/>
</dbReference>
<gene>
    <name evidence="1" type="ORF">Pan14r_51090</name>
</gene>
<protein>
    <submittedName>
        <fullName evidence="1">Uncharacterized protein</fullName>
    </submittedName>
</protein>
<dbReference type="Proteomes" id="UP000317238">
    <property type="component" value="Unassembled WGS sequence"/>
</dbReference>
<sequence>MPIHPSECSFDDPPFRQHNKSFHIHRAEYGLKHDAASGLHLIG</sequence>